<name>A0A5C4J8V4_9ACTN</name>
<evidence type="ECO:0000256" key="2">
    <source>
        <dbReference type="ARBA" id="ARBA00022448"/>
    </source>
</evidence>
<dbReference type="EMBL" id="VCKW01000141">
    <property type="protein sequence ID" value="TMQ93647.1"/>
    <property type="molecule type" value="Genomic_DNA"/>
</dbReference>
<dbReference type="GO" id="GO:0015807">
    <property type="term" value="P:L-amino acid transport"/>
    <property type="evidence" value="ECO:0007669"/>
    <property type="project" value="TreeGrafter"/>
</dbReference>
<evidence type="ECO:0000256" key="3">
    <source>
        <dbReference type="ARBA" id="ARBA00022741"/>
    </source>
</evidence>
<gene>
    <name evidence="7" type="ORF">ETD83_24930</name>
</gene>
<dbReference type="GO" id="GO:0005524">
    <property type="term" value="F:ATP binding"/>
    <property type="evidence" value="ECO:0007669"/>
    <property type="project" value="UniProtKB-KW"/>
</dbReference>
<dbReference type="PROSITE" id="PS50893">
    <property type="entry name" value="ABC_TRANSPORTER_2"/>
    <property type="match status" value="1"/>
</dbReference>
<evidence type="ECO:0000313" key="7">
    <source>
        <dbReference type="EMBL" id="TMQ93647.1"/>
    </source>
</evidence>
<dbReference type="SMART" id="SM00382">
    <property type="entry name" value="AAA"/>
    <property type="match status" value="1"/>
</dbReference>
<reference evidence="7 8" key="1">
    <citation type="submission" date="2019-05" db="EMBL/GenBank/DDBJ databases">
        <title>Draft genome sequence of Actinomadura sp. 14C53.</title>
        <authorList>
            <person name="Saricaoglu S."/>
            <person name="Isik K."/>
        </authorList>
    </citation>
    <scope>NUCLEOTIDE SEQUENCE [LARGE SCALE GENOMIC DNA]</scope>
    <source>
        <strain evidence="7 8">14C53</strain>
    </source>
</reference>
<organism evidence="7 8">
    <name type="scientific">Actinomadura soli</name>
    <dbReference type="NCBI Taxonomy" id="2508997"/>
    <lineage>
        <taxon>Bacteria</taxon>
        <taxon>Bacillati</taxon>
        <taxon>Actinomycetota</taxon>
        <taxon>Actinomycetes</taxon>
        <taxon>Streptosporangiales</taxon>
        <taxon>Thermomonosporaceae</taxon>
        <taxon>Actinomadura</taxon>
    </lineage>
</organism>
<keyword evidence="2" id="KW-0813">Transport</keyword>
<dbReference type="InterPro" id="IPR052156">
    <property type="entry name" value="BCAA_Transport_ATP-bd_LivF"/>
</dbReference>
<evidence type="ECO:0000256" key="5">
    <source>
        <dbReference type="ARBA" id="ARBA00022970"/>
    </source>
</evidence>
<dbReference type="OrthoDB" id="9776369at2"/>
<evidence type="ECO:0000256" key="4">
    <source>
        <dbReference type="ARBA" id="ARBA00022840"/>
    </source>
</evidence>
<proteinExistence type="inferred from homology"/>
<dbReference type="InterPro" id="IPR003593">
    <property type="entry name" value="AAA+_ATPase"/>
</dbReference>
<dbReference type="GO" id="GO:0016887">
    <property type="term" value="F:ATP hydrolysis activity"/>
    <property type="evidence" value="ECO:0007669"/>
    <property type="project" value="InterPro"/>
</dbReference>
<comment type="similarity">
    <text evidence="1">Belongs to the ABC transporter superfamily.</text>
</comment>
<dbReference type="PANTHER" id="PTHR43820:SF4">
    <property type="entry name" value="HIGH-AFFINITY BRANCHED-CHAIN AMINO ACID TRANSPORT ATP-BINDING PROTEIN LIVF"/>
    <property type="match status" value="1"/>
</dbReference>
<protein>
    <submittedName>
        <fullName evidence="7">ABC transporter ATP-binding protein</fullName>
    </submittedName>
</protein>
<dbReference type="Pfam" id="PF00005">
    <property type="entry name" value="ABC_tran"/>
    <property type="match status" value="1"/>
</dbReference>
<feature type="domain" description="ABC transporter" evidence="6">
    <location>
        <begin position="4"/>
        <end position="236"/>
    </location>
</feature>
<keyword evidence="8" id="KW-1185">Reference proteome</keyword>
<dbReference type="CDD" id="cd03224">
    <property type="entry name" value="ABC_TM1139_LivF_branched"/>
    <property type="match status" value="1"/>
</dbReference>
<evidence type="ECO:0000313" key="8">
    <source>
        <dbReference type="Proteomes" id="UP000309174"/>
    </source>
</evidence>
<dbReference type="PANTHER" id="PTHR43820">
    <property type="entry name" value="HIGH-AFFINITY BRANCHED-CHAIN AMINO ACID TRANSPORT ATP-BINDING PROTEIN LIVF"/>
    <property type="match status" value="1"/>
</dbReference>
<sequence>MTLLEISDLHVSYGPIDAVKGVSLSVERGGVVAIVGPNGAGKSSTLLAVQGLVRARSGSVRWRGTDITGWAPERRARAGISFVPESRGVFRTLSIGENLRLAGCALAPGADVSERVHLALRHFPALADRLSERAAVLSGGECQQLAIGRALVAAPELLVLDEPSLGLAPVVLDELFAALAALRGEGLTILLVEQNVARAVKLADHLFSMRGGVIERVREPAELLRNPSFRAKHLGMG</sequence>
<dbReference type="Gene3D" id="3.40.50.300">
    <property type="entry name" value="P-loop containing nucleotide triphosphate hydrolases"/>
    <property type="match status" value="1"/>
</dbReference>
<evidence type="ECO:0000259" key="6">
    <source>
        <dbReference type="PROSITE" id="PS50893"/>
    </source>
</evidence>
<dbReference type="AlphaFoldDB" id="A0A5C4J8V4"/>
<accession>A0A5C4J8V4</accession>
<comment type="caution">
    <text evidence="7">The sequence shown here is derived from an EMBL/GenBank/DDBJ whole genome shotgun (WGS) entry which is preliminary data.</text>
</comment>
<dbReference type="GO" id="GO:0015658">
    <property type="term" value="F:branched-chain amino acid transmembrane transporter activity"/>
    <property type="evidence" value="ECO:0007669"/>
    <property type="project" value="TreeGrafter"/>
</dbReference>
<keyword evidence="3" id="KW-0547">Nucleotide-binding</keyword>
<keyword evidence="4 7" id="KW-0067">ATP-binding</keyword>
<keyword evidence="5" id="KW-0029">Amino-acid transport</keyword>
<dbReference type="InterPro" id="IPR027417">
    <property type="entry name" value="P-loop_NTPase"/>
</dbReference>
<dbReference type="RefSeq" id="WP_138647637.1">
    <property type="nucleotide sequence ID" value="NZ_VCKW01000141.1"/>
</dbReference>
<dbReference type="SUPFAM" id="SSF52540">
    <property type="entry name" value="P-loop containing nucleoside triphosphate hydrolases"/>
    <property type="match status" value="1"/>
</dbReference>
<dbReference type="InterPro" id="IPR003439">
    <property type="entry name" value="ABC_transporter-like_ATP-bd"/>
</dbReference>
<dbReference type="Proteomes" id="UP000309174">
    <property type="component" value="Unassembled WGS sequence"/>
</dbReference>
<evidence type="ECO:0000256" key="1">
    <source>
        <dbReference type="ARBA" id="ARBA00005417"/>
    </source>
</evidence>